<gene>
    <name evidence="1" type="ORF">VIC01_04223</name>
</gene>
<dbReference type="AlphaFoldDB" id="A0A5P3AXW0"/>
<organism evidence="1 2">
    <name type="scientific">Phocaeicola vulgatus</name>
    <name type="common">Bacteroides vulgatus</name>
    <dbReference type="NCBI Taxonomy" id="821"/>
    <lineage>
        <taxon>Bacteria</taxon>
        <taxon>Pseudomonadati</taxon>
        <taxon>Bacteroidota</taxon>
        <taxon>Bacteroidia</taxon>
        <taxon>Bacteroidales</taxon>
        <taxon>Bacteroidaceae</taxon>
        <taxon>Phocaeicola</taxon>
    </lineage>
</organism>
<name>A0A5P3AXW0_PHOVU</name>
<accession>A0A5P3AXW0</accession>
<sequence>MIRQRFDIEEYGWKVAVYYAVDCYYTDEIIGRLYDIGCRGDDLETAYRNLSSGKPDTGLTYSNYGTRQTVMVIGITSSPAEFQNSYDHERKHLEAHMAKALGIDPWGEEICYLSGNIGQKMFDKARLLLCDCECCKKQIKELI</sequence>
<evidence type="ECO:0000313" key="1">
    <source>
        <dbReference type="EMBL" id="QEW38579.1"/>
    </source>
</evidence>
<dbReference type="Proteomes" id="UP000326091">
    <property type="component" value="Chromosome"/>
</dbReference>
<protein>
    <submittedName>
        <fullName evidence="1">Uncharacterized protein</fullName>
    </submittedName>
</protein>
<proteinExistence type="predicted"/>
<evidence type="ECO:0000313" key="2">
    <source>
        <dbReference type="Proteomes" id="UP000326091"/>
    </source>
</evidence>
<dbReference type="EMBL" id="CP043529">
    <property type="protein sequence ID" value="QEW38579.1"/>
    <property type="molecule type" value="Genomic_DNA"/>
</dbReference>
<reference evidence="1 2" key="1">
    <citation type="submission" date="2019-09" db="EMBL/GenBank/DDBJ databases">
        <title>Commensal-derived Metabolites Govern Vibrio cholerae Pathogenesis in Host.</title>
        <authorList>
            <person name="Yoon S.S."/>
            <person name="Yoon M.Y."/>
        </authorList>
    </citation>
    <scope>NUCLEOTIDE SEQUENCE [LARGE SCALE GENOMIC DNA]</scope>
    <source>
        <strain evidence="1 2">VIC01</strain>
    </source>
</reference>